<reference evidence="2" key="1">
    <citation type="submission" date="2020-01" db="EMBL/GenBank/DDBJ databases">
        <title>Sphingomonas sp. strain CSW-10.</title>
        <authorList>
            <person name="Chen W.-M."/>
        </authorList>
    </citation>
    <scope>NUCLEOTIDE SEQUENCE [LARGE SCALE GENOMIC DNA]</scope>
    <source>
        <strain evidence="2">CCP-1</strain>
    </source>
</reference>
<gene>
    <name evidence="1" type="ORF">GU920_05470</name>
</gene>
<evidence type="ECO:0000313" key="2">
    <source>
        <dbReference type="Proteomes" id="UP001517376"/>
    </source>
</evidence>
<organism evidence="1 2">
    <name type="scientific">Paragemmobacter ruber</name>
    <dbReference type="NCBI Taxonomy" id="1985673"/>
    <lineage>
        <taxon>Bacteria</taxon>
        <taxon>Pseudomonadati</taxon>
        <taxon>Pseudomonadota</taxon>
        <taxon>Alphaproteobacteria</taxon>
        <taxon>Rhodobacterales</taxon>
        <taxon>Paracoccaceae</taxon>
        <taxon>Paragemmobacter</taxon>
    </lineage>
</organism>
<dbReference type="EMBL" id="JAAATW010000001">
    <property type="protein sequence ID" value="NBE06974.1"/>
    <property type="molecule type" value="Genomic_DNA"/>
</dbReference>
<keyword evidence="2" id="KW-1185">Reference proteome</keyword>
<proteinExistence type="predicted"/>
<sequence>MSKVRLTPDGLPPTNEPLRVAVRRLRWFKAAFLKHAEEMGAELGSRFEVDDTKLAAAFTRWLDAIELQRPADKSQRRAFFEFAAALMMRELTVDMPLKAVGEPSRAQTGSAAAFWPEGYCCTLFCLSVHAAATAQEFHADTTIDPAIDDLRHWWSFKENTIRDASFSAGFLQMLLGSQPNWVMPDVFRAKPRG</sequence>
<name>A0ABW9Y426_9RHOB</name>
<evidence type="ECO:0000313" key="1">
    <source>
        <dbReference type="EMBL" id="NBE06974.1"/>
    </source>
</evidence>
<dbReference type="RefSeq" id="WP_161765927.1">
    <property type="nucleotide sequence ID" value="NZ_JAAATW010000001.1"/>
</dbReference>
<accession>A0ABW9Y426</accession>
<comment type="caution">
    <text evidence="1">The sequence shown here is derived from an EMBL/GenBank/DDBJ whole genome shotgun (WGS) entry which is preliminary data.</text>
</comment>
<dbReference type="Proteomes" id="UP001517376">
    <property type="component" value="Unassembled WGS sequence"/>
</dbReference>
<protein>
    <submittedName>
        <fullName evidence="1">Uncharacterized protein</fullName>
    </submittedName>
</protein>